<evidence type="ECO:0000313" key="2">
    <source>
        <dbReference type="Proteomes" id="UP000295302"/>
    </source>
</evidence>
<sequence>MAALEQAAAVGMPTLTGLGYEGLAGPGREYRSKAANAGQKGEGITLSEAAKQYNLIIRGVHGIAEQRTPC</sequence>
<comment type="caution">
    <text evidence="1">The sequence shown here is derived from an EMBL/GenBank/DDBJ whole genome shotgun (WGS) entry which is preliminary data.</text>
</comment>
<dbReference type="OrthoDB" id="3699454at2"/>
<keyword evidence="2" id="KW-1185">Reference proteome</keyword>
<name>A0A4R4YLR9_9ACTN</name>
<dbReference type="RefSeq" id="WP_132616075.1">
    <property type="nucleotide sequence ID" value="NZ_SMKQ01000086.1"/>
</dbReference>
<dbReference type="EMBL" id="SMKQ01000086">
    <property type="protein sequence ID" value="TDD45039.1"/>
    <property type="molecule type" value="Genomic_DNA"/>
</dbReference>
<evidence type="ECO:0000313" key="1">
    <source>
        <dbReference type="EMBL" id="TDD45039.1"/>
    </source>
</evidence>
<dbReference type="Proteomes" id="UP000295302">
    <property type="component" value="Unassembled WGS sequence"/>
</dbReference>
<reference evidence="1 2" key="1">
    <citation type="submission" date="2019-03" db="EMBL/GenBank/DDBJ databases">
        <title>Draft genome sequences of novel Actinobacteria.</title>
        <authorList>
            <person name="Sahin N."/>
            <person name="Ay H."/>
            <person name="Saygin H."/>
        </authorList>
    </citation>
    <scope>NUCLEOTIDE SEQUENCE [LARGE SCALE GENOMIC DNA]</scope>
    <source>
        <strain evidence="1 2">CH32</strain>
    </source>
</reference>
<protein>
    <submittedName>
        <fullName evidence="1">Uncharacterized protein</fullName>
    </submittedName>
</protein>
<gene>
    <name evidence="1" type="ORF">E1286_25260</name>
</gene>
<dbReference type="AlphaFoldDB" id="A0A4R4YLR9"/>
<accession>A0A4R4YLR9</accession>
<organism evidence="1 2">
    <name type="scientific">Nonomuraea terrae</name>
    <dbReference type="NCBI Taxonomy" id="2530383"/>
    <lineage>
        <taxon>Bacteria</taxon>
        <taxon>Bacillati</taxon>
        <taxon>Actinomycetota</taxon>
        <taxon>Actinomycetes</taxon>
        <taxon>Streptosporangiales</taxon>
        <taxon>Streptosporangiaceae</taxon>
        <taxon>Nonomuraea</taxon>
    </lineage>
</organism>
<proteinExistence type="predicted"/>